<protein>
    <submittedName>
        <fullName evidence="2">Uncharacterized protein</fullName>
    </submittedName>
</protein>
<gene>
    <name evidence="2" type="ORF">IEQ34_015260</name>
</gene>
<dbReference type="EMBL" id="JAGFBR010000014">
    <property type="protein sequence ID" value="KAH0455228.1"/>
    <property type="molecule type" value="Genomic_DNA"/>
</dbReference>
<dbReference type="GO" id="GO:0006402">
    <property type="term" value="P:mRNA catabolic process"/>
    <property type="evidence" value="ECO:0007669"/>
    <property type="project" value="InterPro"/>
</dbReference>
<dbReference type="GO" id="GO:0032451">
    <property type="term" value="F:demethylase activity"/>
    <property type="evidence" value="ECO:0007669"/>
    <property type="project" value="InterPro"/>
</dbReference>
<proteinExistence type="inferred from homology"/>
<name>A0AAV7GHW8_DENCH</name>
<accession>A0AAV7GHW8</accession>
<evidence type="ECO:0000313" key="3">
    <source>
        <dbReference type="Proteomes" id="UP000775213"/>
    </source>
</evidence>
<dbReference type="InterPro" id="IPR037151">
    <property type="entry name" value="AlkB-like_sf"/>
</dbReference>
<reference evidence="2 3" key="1">
    <citation type="journal article" date="2021" name="Hortic Res">
        <title>Chromosome-scale assembly of the Dendrobium chrysotoxum genome enhances the understanding of orchid evolution.</title>
        <authorList>
            <person name="Zhang Y."/>
            <person name="Zhang G.Q."/>
            <person name="Zhang D."/>
            <person name="Liu X.D."/>
            <person name="Xu X.Y."/>
            <person name="Sun W.H."/>
            <person name="Yu X."/>
            <person name="Zhu X."/>
            <person name="Wang Z.W."/>
            <person name="Zhao X."/>
            <person name="Zhong W.Y."/>
            <person name="Chen H."/>
            <person name="Yin W.L."/>
            <person name="Huang T."/>
            <person name="Niu S.C."/>
            <person name="Liu Z.J."/>
        </authorList>
    </citation>
    <scope>NUCLEOTIDE SEQUENCE [LARGE SCALE GENOMIC DNA]</scope>
    <source>
        <strain evidence="2">Lindl</strain>
    </source>
</reference>
<dbReference type="PANTHER" id="PTHR31447:SF1">
    <property type="entry name" value="OS06G0138200 PROTEIN"/>
    <property type="match status" value="1"/>
</dbReference>
<organism evidence="2 3">
    <name type="scientific">Dendrobium chrysotoxum</name>
    <name type="common">Orchid</name>
    <dbReference type="NCBI Taxonomy" id="161865"/>
    <lineage>
        <taxon>Eukaryota</taxon>
        <taxon>Viridiplantae</taxon>
        <taxon>Streptophyta</taxon>
        <taxon>Embryophyta</taxon>
        <taxon>Tracheophyta</taxon>
        <taxon>Spermatophyta</taxon>
        <taxon>Magnoliopsida</taxon>
        <taxon>Liliopsida</taxon>
        <taxon>Asparagales</taxon>
        <taxon>Orchidaceae</taxon>
        <taxon>Epidendroideae</taxon>
        <taxon>Malaxideae</taxon>
        <taxon>Dendrobiinae</taxon>
        <taxon>Dendrobium</taxon>
    </lineage>
</organism>
<dbReference type="Gene3D" id="2.60.120.590">
    <property type="entry name" value="Alpha-ketoglutarate-dependent dioxygenase AlkB-like"/>
    <property type="match status" value="1"/>
</dbReference>
<comment type="similarity">
    <text evidence="1">Belongs to the alkB family.</text>
</comment>
<keyword evidence="3" id="KW-1185">Reference proteome</keyword>
<dbReference type="Proteomes" id="UP000775213">
    <property type="component" value="Unassembled WGS sequence"/>
</dbReference>
<evidence type="ECO:0000256" key="1">
    <source>
        <dbReference type="ARBA" id="ARBA00007879"/>
    </source>
</evidence>
<evidence type="ECO:0000313" key="2">
    <source>
        <dbReference type="EMBL" id="KAH0455228.1"/>
    </source>
</evidence>
<sequence>MEQKEIVQFMYDLQNIGRKNELGEHTYSESKKWIRGKEWVTIQFECCYNYAEKNGIPLGRNGCIINIYDPSDYIPPHIDSYDFVRPFSTMSFLSECHMIFAHKIKIAEPGEFIGSASIPLSVGFVLILNSNGAHLAKHCIPDFCYFRNMDKAKRPLDFKFDLDLQNIKSYDFIDA</sequence>
<dbReference type="InterPro" id="IPR044842">
    <property type="entry name" value="ALKBH9B/ALKBH10B-like"/>
</dbReference>
<dbReference type="SUPFAM" id="SSF51197">
    <property type="entry name" value="Clavaminate synthase-like"/>
    <property type="match status" value="1"/>
</dbReference>
<comment type="caution">
    <text evidence="2">The sequence shown here is derived from an EMBL/GenBank/DDBJ whole genome shotgun (WGS) entry which is preliminary data.</text>
</comment>
<dbReference type="GO" id="GO:0003729">
    <property type="term" value="F:mRNA binding"/>
    <property type="evidence" value="ECO:0007669"/>
    <property type="project" value="InterPro"/>
</dbReference>
<dbReference type="PANTHER" id="PTHR31447">
    <property type="entry name" value="HYDROXYPROLINE-RICH GLYCOPROTEIN FAMILY PROTEIN-RELATED"/>
    <property type="match status" value="1"/>
</dbReference>
<dbReference type="AlphaFoldDB" id="A0AAV7GHW8"/>